<dbReference type="InterPro" id="IPR007844">
    <property type="entry name" value="AsmA"/>
</dbReference>
<gene>
    <name evidence="3" type="ORF">H1W37_07050</name>
</gene>
<feature type="domain" description="AsmA" evidence="2">
    <location>
        <begin position="572"/>
        <end position="795"/>
    </location>
</feature>
<organism evidence="3 4">
    <name type="scientific">Stappia taiwanensis</name>
    <dbReference type="NCBI Taxonomy" id="992267"/>
    <lineage>
        <taxon>Bacteria</taxon>
        <taxon>Pseudomonadati</taxon>
        <taxon>Pseudomonadota</taxon>
        <taxon>Alphaproteobacteria</taxon>
        <taxon>Hyphomicrobiales</taxon>
        <taxon>Stappiaceae</taxon>
        <taxon>Stappia</taxon>
    </lineage>
</organism>
<evidence type="ECO:0000313" key="4">
    <source>
        <dbReference type="Proteomes" id="UP000559404"/>
    </source>
</evidence>
<protein>
    <submittedName>
        <fullName evidence="3">AsmA family protein</fullName>
    </submittedName>
</protein>
<evidence type="ECO:0000259" key="2">
    <source>
        <dbReference type="Pfam" id="PF05170"/>
    </source>
</evidence>
<dbReference type="PANTHER" id="PTHR30441:SF4">
    <property type="entry name" value="PROTEIN ASMA"/>
    <property type="match status" value="1"/>
</dbReference>
<evidence type="ECO:0000313" key="3">
    <source>
        <dbReference type="EMBL" id="MBA4611400.1"/>
    </source>
</evidence>
<dbReference type="AlphaFoldDB" id="A0A838XX84"/>
<dbReference type="Pfam" id="PF05170">
    <property type="entry name" value="AsmA"/>
    <property type="match status" value="2"/>
</dbReference>
<sequence length="968" mass="98369">MAIGILGLILVLVAAALIVPYFLPADALKARVIAEVERRSGWRLRLDGPVSISLLPSLRLQAADVGFTGAAGMGGAELARAEEVDFGLAWGTLFGGSLQLTHIVLRTPEISLEVGPDGVANWAPRSAFPHDRWAAAAEAISENSTDGAPPPQAAAPTEPATGDGAEETADPMLGLARIGVAYFQVKDGRLLYADRRSGDEMAVDQINATLRLPSLAGALDLDIAARYQGIEAAVSGRVAAPLALARGGASDIDLTTTVAGASLRSTGNLSAAGSGALTLAASGDSVAEPLAALGVALARDPGAYSLAGDVALSAGRVDLDNLVAKIGAAEISGAGSLSQGAGAPAISGRVRLADLDLAEVLQLAGRAEAATGALGGDLAFSARGGDAAALLGSLDLRGSLRLARGSIGGLVLPAPLGEDPASATIEDIAADVEIAGLDRPVSLTGGLRWRGETFQLSGTAEPALLLAGLPAPVRVRVESGRVGAGYDGAVSAQGALDGDLFLETADLRGLAAWLGSPLPPGGGLKAFSIAGRLGAAPGAVAFTDARIRLDDISGTGKGEIRLSDPPLITAALALDRLGLDPYLTGGGNAQVPARAGGKTSARAPSGGPAPWSTDPIDLSGLKAVDANLELSARTIAWDKVEVGPSRLTVALKGGRLTADLADLTLYEGSGRGTLTLDGAGPVPVIEAAFDLVDVNAHPFLSALIDFRWLEGRVGTALALRARGASQADLVASLGGTARFDFVDGAVRGINIPRMVRGLTVDTLLGWAENPAQKTDFSSLGLGFEIANGVARSTDLALAGPLVRMSGTGLIDLPRKSLDWRFEPKVVATLEGAPPMPRGKGEDRELAGLGVPVIVRGPWDRPKIYPDIKGILDDPKTALKQLEGIGGGLAEVLKRQPEKALTDAANDVIGRVTGGGSSIDVQKVIDGEVDDKEVLDAVEQGFGLPSGFLGSFGIGKGPKQEPDAAPPQQ</sequence>
<feature type="region of interest" description="Disordered" evidence="1">
    <location>
        <begin position="590"/>
        <end position="614"/>
    </location>
</feature>
<dbReference type="RefSeq" id="WP_181759600.1">
    <property type="nucleotide sequence ID" value="NZ_BMCR01000006.1"/>
</dbReference>
<reference evidence="3 4" key="1">
    <citation type="submission" date="2020-07" db="EMBL/GenBank/DDBJ databases">
        <authorList>
            <person name="Li M."/>
        </authorList>
    </citation>
    <scope>NUCLEOTIDE SEQUENCE [LARGE SCALE GENOMIC DNA]</scope>
    <source>
        <strain evidence="3 4">DSM 23284</strain>
    </source>
</reference>
<dbReference type="GO" id="GO:0005886">
    <property type="term" value="C:plasma membrane"/>
    <property type="evidence" value="ECO:0007669"/>
    <property type="project" value="TreeGrafter"/>
</dbReference>
<evidence type="ECO:0000256" key="1">
    <source>
        <dbReference type="SAM" id="MobiDB-lite"/>
    </source>
</evidence>
<keyword evidence="4" id="KW-1185">Reference proteome</keyword>
<reference evidence="3 4" key="2">
    <citation type="submission" date="2020-08" db="EMBL/GenBank/DDBJ databases">
        <title>Stappia taiwanensis sp. nov., isolated from a coastal thermal spring.</title>
        <authorList>
            <person name="Kampfer P."/>
        </authorList>
    </citation>
    <scope>NUCLEOTIDE SEQUENCE [LARGE SCALE GENOMIC DNA]</scope>
    <source>
        <strain evidence="3 4">DSM 23284</strain>
    </source>
</reference>
<dbReference type="PANTHER" id="PTHR30441">
    <property type="entry name" value="DUF748 DOMAIN-CONTAINING PROTEIN"/>
    <property type="match status" value="1"/>
</dbReference>
<proteinExistence type="predicted"/>
<feature type="domain" description="AsmA" evidence="2">
    <location>
        <begin position="3"/>
        <end position="143"/>
    </location>
</feature>
<dbReference type="GO" id="GO:0090313">
    <property type="term" value="P:regulation of protein targeting to membrane"/>
    <property type="evidence" value="ECO:0007669"/>
    <property type="project" value="TreeGrafter"/>
</dbReference>
<name>A0A838XX84_9HYPH</name>
<feature type="region of interest" description="Disordered" evidence="1">
    <location>
        <begin position="139"/>
        <end position="168"/>
    </location>
</feature>
<comment type="caution">
    <text evidence="3">The sequence shown here is derived from an EMBL/GenBank/DDBJ whole genome shotgun (WGS) entry which is preliminary data.</text>
</comment>
<dbReference type="InterPro" id="IPR052894">
    <property type="entry name" value="AsmA-related"/>
</dbReference>
<accession>A0A838XX84</accession>
<dbReference type="EMBL" id="JACEON010000005">
    <property type="protein sequence ID" value="MBA4611400.1"/>
    <property type="molecule type" value="Genomic_DNA"/>
</dbReference>
<dbReference type="Proteomes" id="UP000559404">
    <property type="component" value="Unassembled WGS sequence"/>
</dbReference>